<dbReference type="InterPro" id="IPR016181">
    <property type="entry name" value="Acyl_CoA_acyltransferase"/>
</dbReference>
<dbReference type="GO" id="GO:0016747">
    <property type="term" value="F:acyltransferase activity, transferring groups other than amino-acyl groups"/>
    <property type="evidence" value="ECO:0007669"/>
    <property type="project" value="InterPro"/>
</dbReference>
<dbReference type="EMBL" id="JPMD01000003">
    <property type="protein sequence ID" value="KEZ88334.1"/>
    <property type="molecule type" value="Genomic_DNA"/>
</dbReference>
<dbReference type="PANTHER" id="PTHR43415">
    <property type="entry name" value="SPERMIDINE N(1)-ACETYLTRANSFERASE"/>
    <property type="match status" value="1"/>
</dbReference>
<dbReference type="Pfam" id="PF13302">
    <property type="entry name" value="Acetyltransf_3"/>
    <property type="match status" value="1"/>
</dbReference>
<dbReference type="CDD" id="cd04301">
    <property type="entry name" value="NAT_SF"/>
    <property type="match status" value="1"/>
</dbReference>
<feature type="domain" description="N-acetyltransferase" evidence="1">
    <location>
        <begin position="3"/>
        <end position="162"/>
    </location>
</feature>
<sequence>MKICFEEFKDEIDTLVGFLTSDTWEFYGTPNQNPERIRESYEKHYYTGDDCKTFWVILDEDIKVGMIRIYDLQDDSPLFDIKILSKYKGMGIGTITVKWLVDYIFNNYSDKERIEGNTRQDNYAMRCVFHKCGFVKEAHYRKAWGSKNGKLYDAIGYGITREDWQNGKTTPVNWNDFKC</sequence>
<name>A0A084JHA0_9CLOT</name>
<gene>
    <name evidence="2" type="ORF">IO99_02685</name>
</gene>
<dbReference type="AlphaFoldDB" id="A0A084JHA0"/>
<accession>A0A084JHA0</accession>
<keyword evidence="2" id="KW-0808">Transferase</keyword>
<organism evidence="2 3">
    <name type="scientific">Clostridium sulfidigenes</name>
    <dbReference type="NCBI Taxonomy" id="318464"/>
    <lineage>
        <taxon>Bacteria</taxon>
        <taxon>Bacillati</taxon>
        <taxon>Bacillota</taxon>
        <taxon>Clostridia</taxon>
        <taxon>Eubacteriales</taxon>
        <taxon>Clostridiaceae</taxon>
        <taxon>Clostridium</taxon>
    </lineage>
</organism>
<evidence type="ECO:0000313" key="2">
    <source>
        <dbReference type="EMBL" id="KEZ88334.1"/>
    </source>
</evidence>
<dbReference type="SUPFAM" id="SSF55729">
    <property type="entry name" value="Acyl-CoA N-acyltransferases (Nat)"/>
    <property type="match status" value="1"/>
</dbReference>
<keyword evidence="3" id="KW-1185">Reference proteome</keyword>
<proteinExistence type="predicted"/>
<comment type="caution">
    <text evidence="2">The sequence shown here is derived from an EMBL/GenBank/DDBJ whole genome shotgun (WGS) entry which is preliminary data.</text>
</comment>
<dbReference type="Proteomes" id="UP000028542">
    <property type="component" value="Unassembled WGS sequence"/>
</dbReference>
<dbReference type="PANTHER" id="PTHR43415:SF3">
    <property type="entry name" value="GNAT-FAMILY ACETYLTRANSFERASE"/>
    <property type="match status" value="1"/>
</dbReference>
<dbReference type="STRING" id="318464.IO99_02685"/>
<dbReference type="Gene3D" id="3.40.630.30">
    <property type="match status" value="1"/>
</dbReference>
<dbReference type="eggNOG" id="COG1670">
    <property type="taxonomic scope" value="Bacteria"/>
</dbReference>
<dbReference type="PROSITE" id="PS51186">
    <property type="entry name" value="GNAT"/>
    <property type="match status" value="1"/>
</dbReference>
<reference evidence="2 3" key="1">
    <citation type="submission" date="2014-07" db="EMBL/GenBank/DDBJ databases">
        <title>Draft genome of Clostridium sulfidigenes 113A isolated from sediments associated with methane hydrate from Krishna Godavari basin.</title>
        <authorList>
            <person name="Honkalas V.S."/>
            <person name="Dabir A.P."/>
            <person name="Arora P."/>
            <person name="Dhakephalkar P.K."/>
        </authorList>
    </citation>
    <scope>NUCLEOTIDE SEQUENCE [LARGE SCALE GENOMIC DNA]</scope>
    <source>
        <strain evidence="2 3">113A</strain>
    </source>
</reference>
<protein>
    <submittedName>
        <fullName evidence="2">GNAT family acetyltransferase</fullName>
    </submittedName>
</protein>
<evidence type="ECO:0000313" key="3">
    <source>
        <dbReference type="Proteomes" id="UP000028542"/>
    </source>
</evidence>
<evidence type="ECO:0000259" key="1">
    <source>
        <dbReference type="PROSITE" id="PS51186"/>
    </source>
</evidence>
<dbReference type="InterPro" id="IPR000182">
    <property type="entry name" value="GNAT_dom"/>
</dbReference>
<dbReference type="RefSeq" id="WP_035129843.1">
    <property type="nucleotide sequence ID" value="NZ_JPMD01000003.1"/>
</dbReference>